<sequence length="165" mass="18355">MNMTHYMSLLASNQPWNLIIFMVIPVICAEALTITEFFIIFNRSNAGGLRTFNKVVGIFAGIYFTGIFIYLFSTAFIPLTTSSGWHTWVDVVAVGFYLSGVLFLLPIALLELGVIGRKKSQEEKMKIHFLLISGFLVVAHIAMIFGMVNPEIVGNMSNMSDMSAM</sequence>
<name>A0A939D937_CLOAM</name>
<dbReference type="AlphaFoldDB" id="A0A939D937"/>
<keyword evidence="1" id="KW-0812">Transmembrane</keyword>
<keyword evidence="1" id="KW-0472">Membrane</keyword>
<proteinExistence type="predicted"/>
<keyword evidence="1" id="KW-1133">Transmembrane helix</keyword>
<dbReference type="InterPro" id="IPR046547">
    <property type="entry name" value="DUF6803"/>
</dbReference>
<accession>A0A939D937</accession>
<dbReference type="EMBL" id="JAFJZZ010000003">
    <property type="protein sequence ID" value="MBN7773477.1"/>
    <property type="molecule type" value="Genomic_DNA"/>
</dbReference>
<feature type="transmembrane region" description="Helical" evidence="1">
    <location>
        <begin position="127"/>
        <end position="148"/>
    </location>
</feature>
<feature type="transmembrane region" description="Helical" evidence="1">
    <location>
        <begin position="92"/>
        <end position="115"/>
    </location>
</feature>
<evidence type="ECO:0000313" key="3">
    <source>
        <dbReference type="Proteomes" id="UP000664545"/>
    </source>
</evidence>
<evidence type="ECO:0000313" key="2">
    <source>
        <dbReference type="EMBL" id="MBN7773477.1"/>
    </source>
</evidence>
<dbReference type="Pfam" id="PF20617">
    <property type="entry name" value="DUF6803"/>
    <property type="match status" value="1"/>
</dbReference>
<protein>
    <submittedName>
        <fullName evidence="2">Permease</fullName>
    </submittedName>
</protein>
<comment type="caution">
    <text evidence="2">The sequence shown here is derived from an EMBL/GenBank/DDBJ whole genome shotgun (WGS) entry which is preliminary data.</text>
</comment>
<organism evidence="2 3">
    <name type="scientific">Clostridium aminobutyricum</name>
    <dbReference type="NCBI Taxonomy" id="33953"/>
    <lineage>
        <taxon>Bacteria</taxon>
        <taxon>Bacillati</taxon>
        <taxon>Bacillota</taxon>
        <taxon>Clostridia</taxon>
        <taxon>Eubacteriales</taxon>
        <taxon>Clostridiaceae</taxon>
        <taxon>Clostridium</taxon>
    </lineage>
</organism>
<gene>
    <name evidence="2" type="ORF">JYB65_08890</name>
</gene>
<feature type="transmembrane region" description="Helical" evidence="1">
    <location>
        <begin position="52"/>
        <end position="72"/>
    </location>
</feature>
<dbReference type="Proteomes" id="UP000664545">
    <property type="component" value="Unassembled WGS sequence"/>
</dbReference>
<dbReference type="RefSeq" id="WP_206582313.1">
    <property type="nucleotide sequence ID" value="NZ_JAFJZZ010000003.1"/>
</dbReference>
<reference evidence="2" key="1">
    <citation type="submission" date="2021-02" db="EMBL/GenBank/DDBJ databases">
        <title>Abyssanaerobacter marinus gen.nov., sp., nov, anaerobic bacterium isolated from the Onnuri vent field of Indian Ocean and suggestion of Mogibacteriaceae fam. nov., and proposal of reclassification of ambiguous this family's genus member.</title>
        <authorList>
            <person name="Kim Y.J."/>
            <person name="Yang J.-A."/>
        </authorList>
    </citation>
    <scope>NUCLEOTIDE SEQUENCE</scope>
    <source>
        <strain evidence="2">DSM 2634</strain>
    </source>
</reference>
<feature type="transmembrane region" description="Helical" evidence="1">
    <location>
        <begin position="16"/>
        <end position="40"/>
    </location>
</feature>
<keyword evidence="3" id="KW-1185">Reference proteome</keyword>
<evidence type="ECO:0000256" key="1">
    <source>
        <dbReference type="SAM" id="Phobius"/>
    </source>
</evidence>